<dbReference type="AlphaFoldDB" id="A0A9W7DHJ6"/>
<accession>A0A9W7DHJ6</accession>
<evidence type="ECO:0000313" key="3">
    <source>
        <dbReference type="Proteomes" id="UP001165063"/>
    </source>
</evidence>
<sequence length="159" mass="17442">MNSNINNNNLSPTKLDAIPAPDLNHPSSKVTSPVQSSIPAIPSSPQKLNEEDSPFIDIETFKKKVNTSPLTSIDRKEIRECKDTLSQLINSTSSSESESGSDSEVNDETGSTNDEFHTPTLDRIGDFINPEARQTSSKMDDSKSLDLTKGHIYVVNYNT</sequence>
<evidence type="ECO:0000256" key="1">
    <source>
        <dbReference type="SAM" id="MobiDB-lite"/>
    </source>
</evidence>
<dbReference type="Proteomes" id="UP001165063">
    <property type="component" value="Unassembled WGS sequence"/>
</dbReference>
<organism evidence="2 3">
    <name type="scientific">Ambrosiozyma monospora</name>
    <name type="common">Yeast</name>
    <name type="synonym">Endomycopsis monosporus</name>
    <dbReference type="NCBI Taxonomy" id="43982"/>
    <lineage>
        <taxon>Eukaryota</taxon>
        <taxon>Fungi</taxon>
        <taxon>Dikarya</taxon>
        <taxon>Ascomycota</taxon>
        <taxon>Saccharomycotina</taxon>
        <taxon>Pichiomycetes</taxon>
        <taxon>Pichiales</taxon>
        <taxon>Pichiaceae</taxon>
        <taxon>Ambrosiozyma</taxon>
    </lineage>
</organism>
<reference evidence="2" key="1">
    <citation type="submission" date="2023-04" db="EMBL/GenBank/DDBJ databases">
        <title>Ambrosiozyma monospora NBRC 1965.</title>
        <authorList>
            <person name="Ichikawa N."/>
            <person name="Sato H."/>
            <person name="Tonouchi N."/>
        </authorList>
    </citation>
    <scope>NUCLEOTIDE SEQUENCE</scope>
    <source>
        <strain evidence="2">NBRC 1965</strain>
    </source>
</reference>
<feature type="region of interest" description="Disordered" evidence="1">
    <location>
        <begin position="1"/>
        <end position="54"/>
    </location>
</feature>
<feature type="region of interest" description="Disordered" evidence="1">
    <location>
        <begin position="86"/>
        <end position="125"/>
    </location>
</feature>
<name>A0A9W7DHJ6_AMBMO</name>
<evidence type="ECO:0000313" key="2">
    <source>
        <dbReference type="EMBL" id="GMG20817.1"/>
    </source>
</evidence>
<comment type="caution">
    <text evidence="2">The sequence shown here is derived from an EMBL/GenBank/DDBJ whole genome shotgun (WGS) entry which is preliminary data.</text>
</comment>
<gene>
    <name evidence="2" type="ORF">Amon01_000151600</name>
</gene>
<proteinExistence type="predicted"/>
<keyword evidence="3" id="KW-1185">Reference proteome</keyword>
<protein>
    <submittedName>
        <fullName evidence="2">Unnamed protein product</fullName>
    </submittedName>
</protein>
<feature type="compositionally biased region" description="Low complexity" evidence="1">
    <location>
        <begin position="32"/>
        <end position="46"/>
    </location>
</feature>
<dbReference type="EMBL" id="BSXU01000476">
    <property type="protein sequence ID" value="GMG20817.1"/>
    <property type="molecule type" value="Genomic_DNA"/>
</dbReference>